<dbReference type="Gene3D" id="3.40.630.30">
    <property type="match status" value="1"/>
</dbReference>
<keyword evidence="1" id="KW-0808">Transferase</keyword>
<feature type="compositionally biased region" description="Low complexity" evidence="3">
    <location>
        <begin position="167"/>
        <end position="179"/>
    </location>
</feature>
<comment type="caution">
    <text evidence="5">The sequence shown here is derived from an EMBL/GenBank/DDBJ whole genome shotgun (WGS) entry which is preliminary data.</text>
</comment>
<gene>
    <name evidence="5" type="ORF">GCM10009850_060150</name>
</gene>
<dbReference type="Proteomes" id="UP001499843">
    <property type="component" value="Unassembled WGS sequence"/>
</dbReference>
<sequence>MDDPSKAHAARVYAADPLLSGQDELTAKRGEEWLETADAIGLAAVDRLHPDTLPACWSPLVVHRLRARAAGPDPEAALGALLDRWLAMPRGGQPGQALSVLWPSRDTAPVRALAVRGFAPITSLAVRGLAPVGGLAPTAGRAPVASPAFGGVAPVVSPAADRLAPDASSAARHGRPGAAPGDGVAIRRARPDDVDVVTAMYERLVAYDAQWGWVTVRSSTSERLRESVEREVLPLNWCWVAEAEGHPVGCVIVEPPGRSGWISHAVNDAPVTYLGVMYVEPSVRGRGVGAALTDAAHAAAAAQGATTMLLHHALPNPLSTPFWARRGYRPLMTQWVRHLQQPS</sequence>
<dbReference type="PROSITE" id="PS51186">
    <property type="entry name" value="GNAT"/>
    <property type="match status" value="1"/>
</dbReference>
<organism evidence="5 6">
    <name type="scientific">Nonomuraea monospora</name>
    <dbReference type="NCBI Taxonomy" id="568818"/>
    <lineage>
        <taxon>Bacteria</taxon>
        <taxon>Bacillati</taxon>
        <taxon>Actinomycetota</taxon>
        <taxon>Actinomycetes</taxon>
        <taxon>Streptosporangiales</taxon>
        <taxon>Streptosporangiaceae</taxon>
        <taxon>Nonomuraea</taxon>
    </lineage>
</organism>
<evidence type="ECO:0000256" key="1">
    <source>
        <dbReference type="ARBA" id="ARBA00022679"/>
    </source>
</evidence>
<dbReference type="RefSeq" id="WP_344481563.1">
    <property type="nucleotide sequence ID" value="NZ_BAAAQX010000017.1"/>
</dbReference>
<dbReference type="InterPro" id="IPR000182">
    <property type="entry name" value="GNAT_dom"/>
</dbReference>
<dbReference type="SUPFAM" id="SSF55729">
    <property type="entry name" value="Acyl-CoA N-acyltransferases (Nat)"/>
    <property type="match status" value="1"/>
</dbReference>
<keyword evidence="6" id="KW-1185">Reference proteome</keyword>
<keyword evidence="2" id="KW-0012">Acyltransferase</keyword>
<dbReference type="InterPro" id="IPR016181">
    <property type="entry name" value="Acyl_CoA_acyltransferase"/>
</dbReference>
<evidence type="ECO:0000313" key="6">
    <source>
        <dbReference type="Proteomes" id="UP001499843"/>
    </source>
</evidence>
<evidence type="ECO:0000256" key="2">
    <source>
        <dbReference type="ARBA" id="ARBA00023315"/>
    </source>
</evidence>
<evidence type="ECO:0000259" key="4">
    <source>
        <dbReference type="PROSITE" id="PS51186"/>
    </source>
</evidence>
<dbReference type="PANTHER" id="PTHR43877">
    <property type="entry name" value="AMINOALKYLPHOSPHONATE N-ACETYLTRANSFERASE-RELATED-RELATED"/>
    <property type="match status" value="1"/>
</dbReference>
<feature type="region of interest" description="Disordered" evidence="3">
    <location>
        <begin position="164"/>
        <end position="185"/>
    </location>
</feature>
<dbReference type="Pfam" id="PF00583">
    <property type="entry name" value="Acetyltransf_1"/>
    <property type="match status" value="1"/>
</dbReference>
<evidence type="ECO:0000256" key="3">
    <source>
        <dbReference type="SAM" id="MobiDB-lite"/>
    </source>
</evidence>
<evidence type="ECO:0000313" key="5">
    <source>
        <dbReference type="EMBL" id="GAA2210556.1"/>
    </source>
</evidence>
<proteinExistence type="predicted"/>
<accession>A0ABN3CM68</accession>
<protein>
    <submittedName>
        <fullName evidence="5">GNAT family N-acetyltransferase</fullName>
    </submittedName>
</protein>
<feature type="domain" description="N-acetyltransferase" evidence="4">
    <location>
        <begin position="184"/>
        <end position="343"/>
    </location>
</feature>
<name>A0ABN3CM68_9ACTN</name>
<dbReference type="PANTHER" id="PTHR43877:SF1">
    <property type="entry name" value="ACETYLTRANSFERASE"/>
    <property type="match status" value="1"/>
</dbReference>
<dbReference type="CDD" id="cd04301">
    <property type="entry name" value="NAT_SF"/>
    <property type="match status" value="1"/>
</dbReference>
<dbReference type="EMBL" id="BAAAQX010000017">
    <property type="protein sequence ID" value="GAA2210556.1"/>
    <property type="molecule type" value="Genomic_DNA"/>
</dbReference>
<dbReference type="InterPro" id="IPR050832">
    <property type="entry name" value="Bact_Acetyltransf"/>
</dbReference>
<reference evidence="5 6" key="1">
    <citation type="journal article" date="2019" name="Int. J. Syst. Evol. Microbiol.">
        <title>The Global Catalogue of Microorganisms (GCM) 10K type strain sequencing project: providing services to taxonomists for standard genome sequencing and annotation.</title>
        <authorList>
            <consortium name="The Broad Institute Genomics Platform"/>
            <consortium name="The Broad Institute Genome Sequencing Center for Infectious Disease"/>
            <person name="Wu L."/>
            <person name="Ma J."/>
        </authorList>
    </citation>
    <scope>NUCLEOTIDE SEQUENCE [LARGE SCALE GENOMIC DNA]</scope>
    <source>
        <strain evidence="5 6">JCM 16114</strain>
    </source>
</reference>